<comment type="caution">
    <text evidence="1">The sequence shown here is derived from an EMBL/GenBank/DDBJ whole genome shotgun (WGS) entry which is preliminary data.</text>
</comment>
<gene>
    <name evidence="1" type="ORF">CWS20_15280</name>
</gene>
<dbReference type="Proteomes" id="UP000233343">
    <property type="component" value="Unassembled WGS sequence"/>
</dbReference>
<accession>A0A2N0ZFE3</accession>
<keyword evidence="2" id="KW-1185">Reference proteome</keyword>
<evidence type="ECO:0000313" key="2">
    <source>
        <dbReference type="Proteomes" id="UP000233343"/>
    </source>
</evidence>
<organism evidence="1 2">
    <name type="scientific">Cytobacillus horneckiae</name>
    <dbReference type="NCBI Taxonomy" id="549687"/>
    <lineage>
        <taxon>Bacteria</taxon>
        <taxon>Bacillati</taxon>
        <taxon>Bacillota</taxon>
        <taxon>Bacilli</taxon>
        <taxon>Bacillales</taxon>
        <taxon>Bacillaceae</taxon>
        <taxon>Cytobacillus</taxon>
    </lineage>
</organism>
<sequence>MKGEIMYKIKTPSNLYNGITSGIQFKNGIGLTNEESVKNVLIHDFNYTLIEGEKETQDDDIQLSQDVDKYHKGSGYYEFPNGETIRGKEKAQEYLLALKDEEGGQQ</sequence>
<reference evidence="1 2" key="1">
    <citation type="journal article" date="2010" name="Int. J. Syst. Evol. Microbiol.">
        <title>Bacillus horneckiae sp. nov., isolated from a spacecraft-assembly clean room.</title>
        <authorList>
            <person name="Vaishampayan P."/>
            <person name="Probst A."/>
            <person name="Krishnamurthi S."/>
            <person name="Ghosh S."/>
            <person name="Osman S."/>
            <person name="McDowall A."/>
            <person name="Ruckmani A."/>
            <person name="Mayilraj S."/>
            <person name="Venkateswaran K."/>
        </authorList>
    </citation>
    <scope>NUCLEOTIDE SEQUENCE [LARGE SCALE GENOMIC DNA]</scope>
    <source>
        <strain evidence="2">1PO1SC</strain>
    </source>
</reference>
<dbReference type="EMBL" id="PISD01000031">
    <property type="protein sequence ID" value="PKG28203.1"/>
    <property type="molecule type" value="Genomic_DNA"/>
</dbReference>
<name>A0A2N0ZFE3_9BACI</name>
<proteinExistence type="predicted"/>
<protein>
    <submittedName>
        <fullName evidence="1">Uncharacterized protein</fullName>
    </submittedName>
</protein>
<evidence type="ECO:0000313" key="1">
    <source>
        <dbReference type="EMBL" id="PKG28203.1"/>
    </source>
</evidence>
<dbReference type="AlphaFoldDB" id="A0A2N0ZFE3"/>